<accession>A0A1I7XEM0</accession>
<keyword evidence="2" id="KW-0862">Zinc</keyword>
<organism evidence="4 5">
    <name type="scientific">Heterorhabditis bacteriophora</name>
    <name type="common">Entomopathogenic nematode worm</name>
    <dbReference type="NCBI Taxonomy" id="37862"/>
    <lineage>
        <taxon>Eukaryota</taxon>
        <taxon>Metazoa</taxon>
        <taxon>Ecdysozoa</taxon>
        <taxon>Nematoda</taxon>
        <taxon>Chromadorea</taxon>
        <taxon>Rhabditida</taxon>
        <taxon>Rhabditina</taxon>
        <taxon>Rhabditomorpha</taxon>
        <taxon>Strongyloidea</taxon>
        <taxon>Heterorhabditidae</taxon>
        <taxon>Heterorhabditis</taxon>
    </lineage>
</organism>
<dbReference type="Gene3D" id="3.30.70.340">
    <property type="entry name" value="Metallocarboxypeptidase-like"/>
    <property type="match status" value="1"/>
</dbReference>
<evidence type="ECO:0000313" key="4">
    <source>
        <dbReference type="Proteomes" id="UP000095283"/>
    </source>
</evidence>
<dbReference type="Proteomes" id="UP000095283">
    <property type="component" value="Unplaced"/>
</dbReference>
<proteinExistence type="predicted"/>
<dbReference type="InterPro" id="IPR003146">
    <property type="entry name" value="M14A_act_pep"/>
</dbReference>
<dbReference type="SUPFAM" id="SSF54897">
    <property type="entry name" value="Protease propeptides/inhibitors"/>
    <property type="match status" value="1"/>
</dbReference>
<evidence type="ECO:0000256" key="2">
    <source>
        <dbReference type="ARBA" id="ARBA00022833"/>
    </source>
</evidence>
<sequence length="100" mass="11914">MLQIAANDYTGYKLIRFKVSEKVAKWLDEMEDVGYNFSEKTNTRRMLIDVWSKPSWLKRNADVLVSPEFYLTFLDLLSVRGINKVKVLKWNIEEYVDIYL</sequence>
<name>A0A1I7XEM0_HETBA</name>
<dbReference type="Pfam" id="PF02244">
    <property type="entry name" value="Propep_M14"/>
    <property type="match status" value="1"/>
</dbReference>
<dbReference type="InterPro" id="IPR036990">
    <property type="entry name" value="M14A-like_propep"/>
</dbReference>
<protein>
    <submittedName>
        <fullName evidence="5">Propep_M14 domain-containing protein</fullName>
    </submittedName>
</protein>
<dbReference type="GO" id="GO:0046872">
    <property type="term" value="F:metal ion binding"/>
    <property type="evidence" value="ECO:0007669"/>
    <property type="project" value="UniProtKB-KW"/>
</dbReference>
<reference evidence="5" key="1">
    <citation type="submission" date="2016-11" db="UniProtKB">
        <authorList>
            <consortium name="WormBaseParasite"/>
        </authorList>
    </citation>
    <scope>IDENTIFICATION</scope>
</reference>
<evidence type="ECO:0000256" key="1">
    <source>
        <dbReference type="ARBA" id="ARBA00022723"/>
    </source>
</evidence>
<feature type="domain" description="Carboxypeptidase activation peptide" evidence="3">
    <location>
        <begin position="45"/>
        <end position="83"/>
    </location>
</feature>
<dbReference type="AlphaFoldDB" id="A0A1I7XEM0"/>
<dbReference type="WBParaSite" id="Hba_15984">
    <property type="protein sequence ID" value="Hba_15984"/>
    <property type="gene ID" value="Hba_15984"/>
</dbReference>
<keyword evidence="1" id="KW-0479">Metal-binding</keyword>
<evidence type="ECO:0000259" key="3">
    <source>
        <dbReference type="Pfam" id="PF02244"/>
    </source>
</evidence>
<evidence type="ECO:0000313" key="5">
    <source>
        <dbReference type="WBParaSite" id="Hba_15984"/>
    </source>
</evidence>
<keyword evidence="4" id="KW-1185">Reference proteome</keyword>